<keyword evidence="4" id="KW-1185">Reference proteome</keyword>
<dbReference type="RefSeq" id="WP_247995563.1">
    <property type="nucleotide sequence ID" value="NZ_CP096021.1"/>
</dbReference>
<reference evidence="3" key="1">
    <citation type="submission" date="2022-04" db="EMBL/GenBank/DDBJ databases">
        <title>Halocatena sp. nov., isolated from a salt lake.</title>
        <authorList>
            <person name="Cui H.-L."/>
        </authorList>
    </citation>
    <scope>NUCLEOTIDE SEQUENCE</scope>
    <source>
        <strain evidence="3">AD-1</strain>
        <plasmid evidence="3">unnamed2</plasmid>
    </source>
</reference>
<sequence>MSSQDQEPYVAACPNCDVTRQTDDPNEVINFYRRHYRVTGHDIEIEHAEPDLDNAVTANDLKDVIRELEGQHRNGVPMGVIAAVMKERGLSVKQTLDEIHELRMGGGLYEPQDDHLAAF</sequence>
<dbReference type="AlphaFoldDB" id="A0A8U0A7T9"/>
<protein>
    <submittedName>
        <fullName evidence="3">Uncharacterized protein</fullName>
    </submittedName>
</protein>
<dbReference type="Gene3D" id="1.10.10.10">
    <property type="entry name" value="Winged helix-like DNA-binding domain superfamily/Winged helix DNA-binding domain"/>
    <property type="match status" value="1"/>
</dbReference>
<organism evidence="3 4">
    <name type="scientific">Halocatena salina</name>
    <dbReference type="NCBI Taxonomy" id="2934340"/>
    <lineage>
        <taxon>Archaea</taxon>
        <taxon>Methanobacteriati</taxon>
        <taxon>Methanobacteriota</taxon>
        <taxon>Stenosarchaea group</taxon>
        <taxon>Halobacteria</taxon>
        <taxon>Halobacteriales</taxon>
        <taxon>Natronomonadaceae</taxon>
        <taxon>Halocatena</taxon>
    </lineage>
</organism>
<accession>A0A8U0A7T9</accession>
<dbReference type="InterPro" id="IPR057410">
    <property type="entry name" value="HVO_B0008-like_C"/>
</dbReference>
<geneLocation type="plasmid" evidence="3 4">
    <name>unnamed2</name>
</geneLocation>
<proteinExistence type="predicted"/>
<dbReference type="EMBL" id="CP096021">
    <property type="protein sequence ID" value="UPM44909.1"/>
    <property type="molecule type" value="Genomic_DNA"/>
</dbReference>
<dbReference type="InterPro" id="IPR036388">
    <property type="entry name" value="WH-like_DNA-bd_sf"/>
</dbReference>
<dbReference type="Pfam" id="PF25214">
    <property type="entry name" value="HVO_B0008_N"/>
    <property type="match status" value="1"/>
</dbReference>
<dbReference type="KEGG" id="haad:MW046_16130"/>
<evidence type="ECO:0000313" key="3">
    <source>
        <dbReference type="EMBL" id="UPM44909.1"/>
    </source>
</evidence>
<keyword evidence="3" id="KW-0614">Plasmid</keyword>
<evidence type="ECO:0000259" key="2">
    <source>
        <dbReference type="Pfam" id="PF25215"/>
    </source>
</evidence>
<dbReference type="Pfam" id="PF25215">
    <property type="entry name" value="HVO_B0008_C"/>
    <property type="match status" value="1"/>
</dbReference>
<name>A0A8U0A7T9_9EURY</name>
<evidence type="ECO:0000259" key="1">
    <source>
        <dbReference type="Pfam" id="PF25214"/>
    </source>
</evidence>
<gene>
    <name evidence="3" type="ORF">MW046_16130</name>
</gene>
<dbReference type="Proteomes" id="UP000831768">
    <property type="component" value="Plasmid unnamed2"/>
</dbReference>
<dbReference type="InterPro" id="IPR057409">
    <property type="entry name" value="HVO_B0008-like_N"/>
</dbReference>
<feature type="domain" description="HVO-B0008-like N-terminal" evidence="1">
    <location>
        <begin position="10"/>
        <end position="46"/>
    </location>
</feature>
<dbReference type="GeneID" id="71929607"/>
<evidence type="ECO:0000313" key="4">
    <source>
        <dbReference type="Proteomes" id="UP000831768"/>
    </source>
</evidence>
<feature type="domain" description="HVO-B0008-like C-terminal" evidence="2">
    <location>
        <begin position="66"/>
        <end position="116"/>
    </location>
</feature>